<evidence type="ECO:0000313" key="2">
    <source>
        <dbReference type="Proteomes" id="UP000326570"/>
    </source>
</evidence>
<proteinExistence type="predicted"/>
<name>A0A5N1J0D5_9BACT</name>
<dbReference type="AlphaFoldDB" id="A0A5N1J0D5"/>
<accession>A0A5N1J0D5</accession>
<gene>
    <name evidence="1" type="ORF">F0P94_07405</name>
</gene>
<evidence type="ECO:0000313" key="1">
    <source>
        <dbReference type="EMBL" id="KAA9340165.1"/>
    </source>
</evidence>
<dbReference type="Gene3D" id="3.10.450.50">
    <property type="match status" value="1"/>
</dbReference>
<dbReference type="RefSeq" id="WP_150903238.1">
    <property type="nucleotide sequence ID" value="NZ_VTWT01000003.1"/>
</dbReference>
<comment type="caution">
    <text evidence="1">The sequence shown here is derived from an EMBL/GenBank/DDBJ whole genome shotgun (WGS) entry which is preliminary data.</text>
</comment>
<dbReference type="Proteomes" id="UP000326570">
    <property type="component" value="Unassembled WGS sequence"/>
</dbReference>
<organism evidence="1 2">
    <name type="scientific">Adhaeribacter soli</name>
    <dbReference type="NCBI Taxonomy" id="2607655"/>
    <lineage>
        <taxon>Bacteria</taxon>
        <taxon>Pseudomonadati</taxon>
        <taxon>Bacteroidota</taxon>
        <taxon>Cytophagia</taxon>
        <taxon>Cytophagales</taxon>
        <taxon>Hymenobacteraceae</taxon>
        <taxon>Adhaeribacter</taxon>
    </lineage>
</organism>
<keyword evidence="2" id="KW-1185">Reference proteome</keyword>
<dbReference type="EMBL" id="VTWT01000003">
    <property type="protein sequence ID" value="KAA9340165.1"/>
    <property type="molecule type" value="Genomic_DNA"/>
</dbReference>
<sequence length="181" mass="21134">MNFKHVFKISLLLLLGFMYLGFKPAAREKAKTDEQVLIELILHRGLVERDKVADYRLFKNKKKFYISRRVYESVFSELDADFVFADYAAERFPKRVGKIKIAALTEEELQKKADKKGDFLYLSISDIKIEGDRAQIGLSLNWKVSKNTKGIIHMSGGGYILEYVKENGQWKFNRELRNWIS</sequence>
<reference evidence="1 2" key="1">
    <citation type="submission" date="2019-09" db="EMBL/GenBank/DDBJ databases">
        <title>Genome sequence of Adhaeribacter sp. M2.</title>
        <authorList>
            <person name="Srinivasan S."/>
        </authorList>
    </citation>
    <scope>NUCLEOTIDE SEQUENCE [LARGE SCALE GENOMIC DNA]</scope>
    <source>
        <strain evidence="1 2">M2</strain>
    </source>
</reference>
<protein>
    <submittedName>
        <fullName evidence="1">Uncharacterized protein</fullName>
    </submittedName>
</protein>